<dbReference type="AlphaFoldDB" id="A0A5E6QUJ8"/>
<evidence type="ECO:0000259" key="4">
    <source>
        <dbReference type="PROSITE" id="PS51007"/>
    </source>
</evidence>
<dbReference type="PROSITE" id="PS51007">
    <property type="entry name" value="CYTC"/>
    <property type="match status" value="1"/>
</dbReference>
<dbReference type="InterPro" id="IPR036909">
    <property type="entry name" value="Cyt_c-like_dom_sf"/>
</dbReference>
<dbReference type="InterPro" id="IPR009056">
    <property type="entry name" value="Cyt_c-like_dom"/>
</dbReference>
<evidence type="ECO:0000256" key="3">
    <source>
        <dbReference type="ARBA" id="ARBA00023004"/>
    </source>
</evidence>
<organism evidence="5 6">
    <name type="scientific">Pseudomonas fluorescens</name>
    <dbReference type="NCBI Taxonomy" id="294"/>
    <lineage>
        <taxon>Bacteria</taxon>
        <taxon>Pseudomonadati</taxon>
        <taxon>Pseudomonadota</taxon>
        <taxon>Gammaproteobacteria</taxon>
        <taxon>Pseudomonadales</taxon>
        <taxon>Pseudomonadaceae</taxon>
        <taxon>Pseudomonas</taxon>
    </lineage>
</organism>
<gene>
    <name evidence="5" type="primary">tsdA</name>
    <name evidence="5" type="ORF">PS862_03928</name>
</gene>
<sequence length="327" mass="35392">MNFPAQILLTVAIAVPLLVAKTFYEERDMAPMAKDSVAHPSVGNAHNDSVVAGEPARQSSPSVFTPPQEAELPDNAFGVLVREGRDIFINTQKNAPEFVGNGLNCSNCHLDQGRKAGSAPLWGAYGMYPAYRKKNDKVNTFTERMQGCFEFSMNGKAPSSDSHVMKALGTYAYWLATKAPVGEDLPGRLYPVIPAPEKGFDLVKGKQIYAGQCSICHGGEGQGQKSAGVFVFPPLWGKDSYNWGAGMHRINTAAGFIKQNMPLGKGGSLTDDEAWHVAAYINSHERPQDPRLVDGSVEKTRKKYHEGDGVNLYGESVNGVMLGQGLN</sequence>
<dbReference type="PANTHER" id="PTHR35008">
    <property type="entry name" value="BLL4482 PROTEIN-RELATED"/>
    <property type="match status" value="1"/>
</dbReference>
<name>A0A5E6QUJ8_PSEFL</name>
<dbReference type="SUPFAM" id="SSF46626">
    <property type="entry name" value="Cytochrome c"/>
    <property type="match status" value="2"/>
</dbReference>
<dbReference type="Pfam" id="PF13442">
    <property type="entry name" value="Cytochrome_CBB3"/>
    <property type="match status" value="1"/>
</dbReference>
<dbReference type="GO" id="GO:0046872">
    <property type="term" value="F:metal ion binding"/>
    <property type="evidence" value="ECO:0007669"/>
    <property type="project" value="UniProtKB-KW"/>
</dbReference>
<evidence type="ECO:0000313" key="6">
    <source>
        <dbReference type="Proteomes" id="UP000385207"/>
    </source>
</evidence>
<dbReference type="Gene3D" id="1.10.760.10">
    <property type="entry name" value="Cytochrome c-like domain"/>
    <property type="match status" value="2"/>
</dbReference>
<dbReference type="EMBL" id="CABVII010000018">
    <property type="protein sequence ID" value="VVP22479.1"/>
    <property type="molecule type" value="Genomic_DNA"/>
</dbReference>
<proteinExistence type="predicted"/>
<dbReference type="RefSeq" id="WP_150744705.1">
    <property type="nucleotide sequence ID" value="NZ_CABVHE010000007.1"/>
</dbReference>
<dbReference type="FunFam" id="1.10.760.10:FF:000039">
    <property type="entry name" value="Thiosulfate dehydrogenase"/>
    <property type="match status" value="1"/>
</dbReference>
<dbReference type="Pfam" id="PF21342">
    <property type="entry name" value="SoxA-TsdA_cyt-c"/>
    <property type="match status" value="1"/>
</dbReference>
<dbReference type="GO" id="GO:0020037">
    <property type="term" value="F:heme binding"/>
    <property type="evidence" value="ECO:0007669"/>
    <property type="project" value="InterPro"/>
</dbReference>
<feature type="domain" description="Cytochrome c" evidence="4">
    <location>
        <begin position="200"/>
        <end position="285"/>
    </location>
</feature>
<evidence type="ECO:0000313" key="5">
    <source>
        <dbReference type="EMBL" id="VVP22479.1"/>
    </source>
</evidence>
<evidence type="ECO:0000256" key="2">
    <source>
        <dbReference type="ARBA" id="ARBA00022723"/>
    </source>
</evidence>
<dbReference type="GO" id="GO:0050338">
    <property type="term" value="F:thiosulfate dehydrogenase activity"/>
    <property type="evidence" value="ECO:0007669"/>
    <property type="project" value="UniProtKB-EC"/>
</dbReference>
<keyword evidence="1" id="KW-0349">Heme</keyword>
<dbReference type="OrthoDB" id="9779283at2"/>
<evidence type="ECO:0000256" key="1">
    <source>
        <dbReference type="ARBA" id="ARBA00022617"/>
    </source>
</evidence>
<keyword evidence="5" id="KW-0560">Oxidoreductase</keyword>
<protein>
    <submittedName>
        <fullName evidence="5">Thiosulfate dehydrogenase</fullName>
        <ecNumber evidence="5">1.8.2.2</ecNumber>
    </submittedName>
</protein>
<keyword evidence="3" id="KW-0408">Iron</keyword>
<dbReference type="PANTHER" id="PTHR35008:SF9">
    <property type="entry name" value="CYTOCHROME C DOMAIN-CONTAINING PROTEIN"/>
    <property type="match status" value="1"/>
</dbReference>
<dbReference type="Proteomes" id="UP000385207">
    <property type="component" value="Unassembled WGS sequence"/>
</dbReference>
<keyword evidence="2" id="KW-0479">Metal-binding</keyword>
<dbReference type="GO" id="GO:0009055">
    <property type="term" value="F:electron transfer activity"/>
    <property type="evidence" value="ECO:0007669"/>
    <property type="project" value="InterPro"/>
</dbReference>
<dbReference type="EC" id="1.8.2.2" evidence="5"/>
<accession>A0A5E6QUJ8</accession>
<reference evidence="5 6" key="1">
    <citation type="submission" date="2019-09" db="EMBL/GenBank/DDBJ databases">
        <authorList>
            <person name="Chandra G."/>
            <person name="Truman W A."/>
        </authorList>
    </citation>
    <scope>NUCLEOTIDE SEQUENCE [LARGE SCALE GENOMIC DNA]</scope>
    <source>
        <strain evidence="5">PS862</strain>
    </source>
</reference>
<dbReference type="InterPro" id="IPR051459">
    <property type="entry name" value="Cytochrome_c-type_DH"/>
</dbReference>